<gene>
    <name evidence="2" type="ORF">FPE_LOCUS13265</name>
</gene>
<dbReference type="PANTHER" id="PTHR31639:SF70">
    <property type="entry name" value="FBD DOMAIN-CONTAINING PROTEIN"/>
    <property type="match status" value="1"/>
</dbReference>
<dbReference type="SMART" id="SM00256">
    <property type="entry name" value="FBOX"/>
    <property type="match status" value="1"/>
</dbReference>
<evidence type="ECO:0000313" key="3">
    <source>
        <dbReference type="Proteomes" id="UP000834106"/>
    </source>
</evidence>
<dbReference type="Gene3D" id="1.20.1280.50">
    <property type="match status" value="1"/>
</dbReference>
<dbReference type="InterPro" id="IPR001810">
    <property type="entry name" value="F-box_dom"/>
</dbReference>
<keyword evidence="3" id="KW-1185">Reference proteome</keyword>
<feature type="domain" description="F-box" evidence="1">
    <location>
        <begin position="63"/>
        <end position="116"/>
    </location>
</feature>
<dbReference type="Pfam" id="PF00646">
    <property type="entry name" value="F-box"/>
    <property type="match status" value="1"/>
</dbReference>
<accession>A0AAD2DWH6</accession>
<protein>
    <recommendedName>
        <fullName evidence="1">F-box domain-containing protein</fullName>
    </recommendedName>
</protein>
<dbReference type="EMBL" id="OU503043">
    <property type="protein sequence ID" value="CAI9765835.1"/>
    <property type="molecule type" value="Genomic_DNA"/>
</dbReference>
<organism evidence="2 3">
    <name type="scientific">Fraxinus pennsylvanica</name>
    <dbReference type="NCBI Taxonomy" id="56036"/>
    <lineage>
        <taxon>Eukaryota</taxon>
        <taxon>Viridiplantae</taxon>
        <taxon>Streptophyta</taxon>
        <taxon>Embryophyta</taxon>
        <taxon>Tracheophyta</taxon>
        <taxon>Spermatophyta</taxon>
        <taxon>Magnoliopsida</taxon>
        <taxon>eudicotyledons</taxon>
        <taxon>Gunneridae</taxon>
        <taxon>Pentapetalae</taxon>
        <taxon>asterids</taxon>
        <taxon>lamiids</taxon>
        <taxon>Lamiales</taxon>
        <taxon>Oleaceae</taxon>
        <taxon>Oleeae</taxon>
        <taxon>Fraxinus</taxon>
    </lineage>
</organism>
<reference evidence="2" key="1">
    <citation type="submission" date="2023-05" db="EMBL/GenBank/DDBJ databases">
        <authorList>
            <person name="Huff M."/>
        </authorList>
    </citation>
    <scope>NUCLEOTIDE SEQUENCE</scope>
</reference>
<dbReference type="SUPFAM" id="SSF81383">
    <property type="entry name" value="F-box domain"/>
    <property type="match status" value="1"/>
</dbReference>
<dbReference type="InterPro" id="IPR036047">
    <property type="entry name" value="F-box-like_dom_sf"/>
</dbReference>
<evidence type="ECO:0000259" key="1">
    <source>
        <dbReference type="PROSITE" id="PS50181"/>
    </source>
</evidence>
<dbReference type="Proteomes" id="UP000834106">
    <property type="component" value="Chromosome 8"/>
</dbReference>
<dbReference type="PROSITE" id="PS50181">
    <property type="entry name" value="FBOX"/>
    <property type="match status" value="1"/>
</dbReference>
<proteinExistence type="predicted"/>
<evidence type="ECO:0000313" key="2">
    <source>
        <dbReference type="EMBL" id="CAI9765835.1"/>
    </source>
</evidence>
<name>A0AAD2DWH6_9LAMI</name>
<sequence length="187" mass="22021">MKEETCFEMENKMCKMGWTEEFLHASILERRHGEIPPSKEYLHVDGGISPCLRPRTEVSEDMEDRISNLPIEIIDLILDYMPVRDAARASILSRKWRYIWPMHPKLIFDEHSFRVIRHGSLIMPDNNIDKIINIILLQHMGPVVKFLLDLSYINSAQYSDVDQWLFFLSRNCLEKLSLMYSKPKAKP</sequence>
<dbReference type="PANTHER" id="PTHR31639">
    <property type="entry name" value="F-BOX PROTEIN-LIKE"/>
    <property type="match status" value="1"/>
</dbReference>
<dbReference type="AlphaFoldDB" id="A0AAD2DWH6"/>